<dbReference type="Gene3D" id="3.90.550.10">
    <property type="entry name" value="Spore Coat Polysaccharide Biosynthesis Protein SpsA, Chain A"/>
    <property type="match status" value="1"/>
</dbReference>
<keyword evidence="7" id="KW-0501">Molybdenum cofactor biosynthesis</keyword>
<evidence type="ECO:0000259" key="9">
    <source>
        <dbReference type="Pfam" id="PF12804"/>
    </source>
</evidence>
<feature type="domain" description="MobA-like NTP transferase" evidence="9">
    <location>
        <begin position="6"/>
        <end position="142"/>
    </location>
</feature>
<dbReference type="InterPro" id="IPR025877">
    <property type="entry name" value="MobA-like_NTP_Trfase"/>
</dbReference>
<evidence type="ECO:0000256" key="4">
    <source>
        <dbReference type="ARBA" id="ARBA00022741"/>
    </source>
</evidence>
<feature type="region of interest" description="Disordered" evidence="8">
    <location>
        <begin position="282"/>
        <end position="312"/>
    </location>
</feature>
<dbReference type="CDD" id="cd02503">
    <property type="entry name" value="MobA"/>
    <property type="match status" value="1"/>
</dbReference>
<keyword evidence="5" id="KW-0460">Magnesium</keyword>
<accession>A0ABT7DFE2</accession>
<dbReference type="InterPro" id="IPR045598">
    <property type="entry name" value="DUF6457"/>
</dbReference>
<evidence type="ECO:0000256" key="1">
    <source>
        <dbReference type="ARBA" id="ARBA00022490"/>
    </source>
</evidence>
<keyword evidence="1" id="KW-0963">Cytoplasm</keyword>
<evidence type="ECO:0000256" key="5">
    <source>
        <dbReference type="ARBA" id="ARBA00022842"/>
    </source>
</evidence>
<organism evidence="11 12">
    <name type="scientific">Streptomyces pakalii</name>
    <dbReference type="NCBI Taxonomy" id="3036494"/>
    <lineage>
        <taxon>Bacteria</taxon>
        <taxon>Bacillati</taxon>
        <taxon>Actinomycetota</taxon>
        <taxon>Actinomycetes</taxon>
        <taxon>Kitasatosporales</taxon>
        <taxon>Streptomycetaceae</taxon>
        <taxon>Streptomyces</taxon>
    </lineage>
</organism>
<evidence type="ECO:0000313" key="12">
    <source>
        <dbReference type="Proteomes" id="UP001237194"/>
    </source>
</evidence>
<evidence type="ECO:0000256" key="8">
    <source>
        <dbReference type="SAM" id="MobiDB-lite"/>
    </source>
</evidence>
<name>A0ABT7DFE2_9ACTN</name>
<evidence type="ECO:0000259" key="10">
    <source>
        <dbReference type="Pfam" id="PF20058"/>
    </source>
</evidence>
<evidence type="ECO:0000256" key="2">
    <source>
        <dbReference type="ARBA" id="ARBA00022679"/>
    </source>
</evidence>
<dbReference type="InterPro" id="IPR029044">
    <property type="entry name" value="Nucleotide-diphossugar_trans"/>
</dbReference>
<dbReference type="Pfam" id="PF12804">
    <property type="entry name" value="NTP_transf_3"/>
    <property type="match status" value="1"/>
</dbReference>
<evidence type="ECO:0000313" key="11">
    <source>
        <dbReference type="EMBL" id="MDJ1643667.1"/>
    </source>
</evidence>
<evidence type="ECO:0000256" key="3">
    <source>
        <dbReference type="ARBA" id="ARBA00022723"/>
    </source>
</evidence>
<keyword evidence="12" id="KW-1185">Reference proteome</keyword>
<reference evidence="11 12" key="1">
    <citation type="submission" date="2023-04" db="EMBL/GenBank/DDBJ databases">
        <title>A novel species of the genus Streptomyces: Streptomyces pakalii sp. nov. isolated from a Mexican soil jungle.</title>
        <authorList>
            <person name="Chavez-Hernandez M.A."/>
            <person name="Ortiz-Alvarez J."/>
            <person name="Villa-Tanaca L."/>
            <person name="Hernandez-Rodriguez C."/>
        </authorList>
    </citation>
    <scope>NUCLEOTIDE SEQUENCE [LARGE SCALE GENOMIC DNA]</scope>
    <source>
        <strain evidence="11 12">ENCB-J15</strain>
    </source>
</reference>
<dbReference type="InterPro" id="IPR013482">
    <property type="entry name" value="Molybde_CF_guanTrfase"/>
</dbReference>
<feature type="compositionally biased region" description="Gly residues" evidence="8">
    <location>
        <begin position="287"/>
        <end position="297"/>
    </location>
</feature>
<keyword evidence="4" id="KW-0547">Nucleotide-binding</keyword>
<feature type="domain" description="DUF6457" evidence="10">
    <location>
        <begin position="195"/>
        <end position="282"/>
    </location>
</feature>
<dbReference type="EMBL" id="JARWAF010000011">
    <property type="protein sequence ID" value="MDJ1643667.1"/>
    <property type="molecule type" value="Genomic_DNA"/>
</dbReference>
<evidence type="ECO:0000256" key="7">
    <source>
        <dbReference type="ARBA" id="ARBA00023150"/>
    </source>
</evidence>
<dbReference type="RefSeq" id="WP_283898305.1">
    <property type="nucleotide sequence ID" value="NZ_JARWAF010000011.1"/>
</dbReference>
<keyword evidence="2" id="KW-0808">Transferase</keyword>
<keyword evidence="6" id="KW-0342">GTP-binding</keyword>
<proteinExistence type="predicted"/>
<dbReference type="PANTHER" id="PTHR19136">
    <property type="entry name" value="MOLYBDENUM COFACTOR GUANYLYLTRANSFERASE"/>
    <property type="match status" value="1"/>
</dbReference>
<dbReference type="SUPFAM" id="SSF53448">
    <property type="entry name" value="Nucleotide-diphospho-sugar transferases"/>
    <property type="match status" value="1"/>
</dbReference>
<dbReference type="Pfam" id="PF20058">
    <property type="entry name" value="DUF6457"/>
    <property type="match status" value="1"/>
</dbReference>
<sequence length="312" mass="31540">MTAYDVIVLAGGAAKRLGGADKPGVRVGGRSLLDRVLAACDGAARTVVVGDRRATARPVLWTREVPQGGGPLAALGAGLTLTTAQYVVALSADLPFLGRGTVDALLAAAGEPGREGALCTDPDGRDQPLVAAYRAEPLRRELALIATEYGSLAGLPLRILTAELELARIDAGPDAAFDCDTWGDIAAARARIREHGAVLDEWITSVKNELGIELDVDTGVLLDLARDAAHGVARPAAPLTTFLVGYAAARASAGAGPDEAAAAVAEASRKATALALRWEAEAAEAAGQGGDAEGGPADGAKPDAGREGTGTS</sequence>
<evidence type="ECO:0000256" key="6">
    <source>
        <dbReference type="ARBA" id="ARBA00023134"/>
    </source>
</evidence>
<dbReference type="Proteomes" id="UP001237194">
    <property type="component" value="Unassembled WGS sequence"/>
</dbReference>
<dbReference type="PANTHER" id="PTHR19136:SF81">
    <property type="entry name" value="MOLYBDENUM COFACTOR GUANYLYLTRANSFERASE"/>
    <property type="match status" value="1"/>
</dbReference>
<gene>
    <name evidence="11" type="ORF">P5W92_25150</name>
</gene>
<keyword evidence="3" id="KW-0479">Metal-binding</keyword>
<comment type="caution">
    <text evidence="11">The sequence shown here is derived from an EMBL/GenBank/DDBJ whole genome shotgun (WGS) entry which is preliminary data.</text>
</comment>
<protein>
    <submittedName>
        <fullName evidence="11">DUF6457 domain-containing protein</fullName>
    </submittedName>
</protein>